<dbReference type="Gene3D" id="3.40.50.10050">
    <property type="entry name" value="Translation initiation factor IF- 2, domain 3"/>
    <property type="match status" value="1"/>
</dbReference>
<keyword evidence="3 8" id="KW-0963">Cytoplasm</keyword>
<dbReference type="FunFam" id="2.40.30.10:FF:000008">
    <property type="entry name" value="Translation initiation factor IF-2"/>
    <property type="match status" value="1"/>
</dbReference>
<keyword evidence="7 8" id="KW-0342">GTP-binding</keyword>
<keyword evidence="5 8" id="KW-0547">Nucleotide-binding</keyword>
<evidence type="ECO:0000313" key="12">
    <source>
        <dbReference type="EMBL" id="TCT01413.1"/>
    </source>
</evidence>
<dbReference type="FunFam" id="3.40.50.10050:FF:000001">
    <property type="entry name" value="Translation initiation factor IF-2"/>
    <property type="match status" value="1"/>
</dbReference>
<dbReference type="PROSITE" id="PS51722">
    <property type="entry name" value="G_TR_2"/>
    <property type="match status" value="1"/>
</dbReference>
<dbReference type="InterPro" id="IPR013575">
    <property type="entry name" value="IF2_assoc_dom_bac"/>
</dbReference>
<gene>
    <name evidence="8" type="primary">infB</name>
    <name evidence="12" type="ORF">EDC25_101282</name>
</gene>
<dbReference type="Proteomes" id="UP000294599">
    <property type="component" value="Unassembled WGS sequence"/>
</dbReference>
<sequence length="879" mass="94845">MSETIRQLAALVGTPVDTLIEQLASAGMSYSNADELVKPSDKRKLLEFLRSQHGKGAAPAVEVDKTPAKITLRRKTVTELTVSGPQGRGKTTVPVEVRQKRTYVKRAALDEQQADPADSEREEALRKLEASRAQQAEELKALEESDRKRREEEARRKAEEEARRAAEAEAQRLADEQARAAAAAPGAKAPEAAADAQRKPDEARPPRKDLPPKAPEKAREEPRRHKPGRGSHRMAETEVSEDVAAPPYIRGELHLSNERRSAPGKRRGGKPQRHGDSGRGGSGGDRHGFSRPTAPVVREIEIGESIVVGDLAQKMAIKAGELIKALMKMGVMATINQTLDHDTAVLVVEELGHSAKRAEERDLEQELLAHSELQGEASVRPPVVTIMGHVDHGKTSLLDYIRRTKVASGEAGGITQHIGAYHVETDKGVITFLDTPGHAAFTAMRARGAKLTDIVVLVVAGDDGVMPQTIEAVQHARAAGTPLIVAVNKMDKPASNLDAVKQELIQHEVIAEDFGGDVAFVPVSAKTGMGIDDLLDAILVQAEVMELKAVAKGTASGVVVESRLDKGRGTVATVLVQQGTLNKSDFVVCGVEYGRIRAMFDEAGRPVQEAGPSIPVEILGLSGSPNAGDDFTVVANERMAKEVAHTRAQKLREARLAKTQMAKLEDIMANMGQTSEQQTLNILIKADVQGSVEALRDALTGLSNELVRVNVIGAGVGGITESDATLAAASKALVIGFNVRADATARRVVNDAGIQVLYFSIIYDVIDQVKQAVTGLLGTEIREDIIGIAEVREVFRSSKFGQIAGCMVVEGIVKRNKPIRVLRDNVVVFQGELESLRRFKEVVEEVRNGMECGIGVKGYDVKSGDQIECFERVEVQRTL</sequence>
<feature type="region of interest" description="G-domain" evidence="8">
    <location>
        <begin position="382"/>
        <end position="530"/>
    </location>
</feature>
<organism evidence="12 13">
    <name type="scientific">Pseudofulvimonas gallinarii</name>
    <dbReference type="NCBI Taxonomy" id="634155"/>
    <lineage>
        <taxon>Bacteria</taxon>
        <taxon>Pseudomonadati</taxon>
        <taxon>Pseudomonadota</taxon>
        <taxon>Gammaproteobacteria</taxon>
        <taxon>Lysobacterales</taxon>
        <taxon>Rhodanobacteraceae</taxon>
        <taxon>Pseudofulvimonas</taxon>
    </lineage>
</organism>
<evidence type="ECO:0000256" key="3">
    <source>
        <dbReference type="ARBA" id="ARBA00022490"/>
    </source>
</evidence>
<feature type="compositionally biased region" description="Basic and acidic residues" evidence="10">
    <location>
        <begin position="118"/>
        <end position="178"/>
    </location>
</feature>
<dbReference type="InterPro" id="IPR044145">
    <property type="entry name" value="IF2_II"/>
</dbReference>
<dbReference type="SUPFAM" id="SSF52540">
    <property type="entry name" value="P-loop containing nucleoside triphosphate hydrolases"/>
    <property type="match status" value="1"/>
</dbReference>
<dbReference type="InterPro" id="IPR036925">
    <property type="entry name" value="TIF_IF2_dom3_sf"/>
</dbReference>
<evidence type="ECO:0000256" key="9">
    <source>
        <dbReference type="RuleBase" id="RU000644"/>
    </source>
</evidence>
<dbReference type="InterPro" id="IPR053905">
    <property type="entry name" value="EF-G-like_DII"/>
</dbReference>
<feature type="compositionally biased region" description="Low complexity" evidence="10">
    <location>
        <begin position="179"/>
        <end position="195"/>
    </location>
</feature>
<reference evidence="12 13" key="1">
    <citation type="submission" date="2019-03" db="EMBL/GenBank/DDBJ databases">
        <title>Genomic Encyclopedia of Type Strains, Phase IV (KMG-IV): sequencing the most valuable type-strain genomes for metagenomic binning, comparative biology and taxonomic classification.</title>
        <authorList>
            <person name="Goeker M."/>
        </authorList>
    </citation>
    <scope>NUCLEOTIDE SEQUENCE [LARGE SCALE GENOMIC DNA]</scope>
    <source>
        <strain evidence="12 13">DSM 21944</strain>
    </source>
</reference>
<feature type="compositionally biased region" description="Basic residues" evidence="10">
    <location>
        <begin position="262"/>
        <end position="272"/>
    </location>
</feature>
<dbReference type="InterPro" id="IPR009061">
    <property type="entry name" value="DNA-bd_dom_put_sf"/>
</dbReference>
<evidence type="ECO:0000256" key="4">
    <source>
        <dbReference type="ARBA" id="ARBA00022540"/>
    </source>
</evidence>
<evidence type="ECO:0000256" key="7">
    <source>
        <dbReference type="ARBA" id="ARBA00023134"/>
    </source>
</evidence>
<dbReference type="InterPro" id="IPR005225">
    <property type="entry name" value="Small_GTP-bd"/>
</dbReference>
<dbReference type="GO" id="GO:0003924">
    <property type="term" value="F:GTPase activity"/>
    <property type="evidence" value="ECO:0007669"/>
    <property type="project" value="UniProtKB-UniRule"/>
</dbReference>
<feature type="compositionally biased region" description="Basic and acidic residues" evidence="10">
    <location>
        <begin position="196"/>
        <end position="223"/>
    </location>
</feature>
<dbReference type="CDD" id="cd03692">
    <property type="entry name" value="mtIF2_IVc"/>
    <property type="match status" value="1"/>
</dbReference>
<keyword evidence="4 8" id="KW-0396">Initiation factor</keyword>
<dbReference type="Pfam" id="PF08364">
    <property type="entry name" value="IF2_assoc"/>
    <property type="match status" value="1"/>
</dbReference>
<dbReference type="Gene3D" id="3.40.50.300">
    <property type="entry name" value="P-loop containing nucleotide triphosphate hydrolases"/>
    <property type="match status" value="1"/>
</dbReference>
<dbReference type="PANTHER" id="PTHR43381">
    <property type="entry name" value="TRANSLATION INITIATION FACTOR IF-2-RELATED"/>
    <property type="match status" value="1"/>
</dbReference>
<dbReference type="InterPro" id="IPR023115">
    <property type="entry name" value="TIF_IF2_dom3"/>
</dbReference>
<name>A0A4S3KTT3_9GAMM</name>
<comment type="caution">
    <text evidence="12">The sequence shown here is derived from an EMBL/GenBank/DDBJ whole genome shotgun (WGS) entry which is preliminary data.</text>
</comment>
<dbReference type="Pfam" id="PF00009">
    <property type="entry name" value="GTP_EFTU"/>
    <property type="match status" value="1"/>
</dbReference>
<evidence type="ECO:0000259" key="11">
    <source>
        <dbReference type="PROSITE" id="PS51722"/>
    </source>
</evidence>
<feature type="region of interest" description="Disordered" evidence="10">
    <location>
        <begin position="108"/>
        <end position="295"/>
    </location>
</feature>
<comment type="function">
    <text evidence="8 9">One of the essential components for the initiation of protein synthesis. Protects formylmethionyl-tRNA from spontaneous hydrolysis and promotes its binding to the 30S ribosomal subunits. Also involved in the hydrolysis of GTP during the formation of the 70S ribosomal complex.</text>
</comment>
<dbReference type="Gene3D" id="2.40.30.10">
    <property type="entry name" value="Translation factors"/>
    <property type="match status" value="2"/>
</dbReference>
<dbReference type="AlphaFoldDB" id="A0A4S3KTT3"/>
<dbReference type="CDD" id="cd03702">
    <property type="entry name" value="IF2_mtIF2_II"/>
    <property type="match status" value="1"/>
</dbReference>
<dbReference type="InterPro" id="IPR000178">
    <property type="entry name" value="TF_IF2_bacterial-like"/>
</dbReference>
<dbReference type="InterPro" id="IPR027417">
    <property type="entry name" value="P-loop_NTPase"/>
</dbReference>
<feature type="binding site" evidence="8">
    <location>
        <begin position="434"/>
        <end position="438"/>
    </location>
    <ligand>
        <name>GTP</name>
        <dbReference type="ChEBI" id="CHEBI:37565"/>
    </ligand>
</feature>
<dbReference type="HAMAP" id="MF_00100_B">
    <property type="entry name" value="IF_2_B"/>
    <property type="match status" value="1"/>
</dbReference>
<dbReference type="PROSITE" id="PS01176">
    <property type="entry name" value="IF2"/>
    <property type="match status" value="1"/>
</dbReference>
<keyword evidence="13" id="KW-1185">Reference proteome</keyword>
<evidence type="ECO:0000256" key="10">
    <source>
        <dbReference type="SAM" id="MobiDB-lite"/>
    </source>
</evidence>
<evidence type="ECO:0000256" key="5">
    <source>
        <dbReference type="ARBA" id="ARBA00022741"/>
    </source>
</evidence>
<dbReference type="SUPFAM" id="SSF52156">
    <property type="entry name" value="Initiation factor IF2/eIF5b, domain 3"/>
    <property type="match status" value="1"/>
</dbReference>
<dbReference type="InterPro" id="IPR006847">
    <property type="entry name" value="IF2_N"/>
</dbReference>
<dbReference type="SUPFAM" id="SSF46955">
    <property type="entry name" value="Putative DNA-binding domain"/>
    <property type="match status" value="1"/>
</dbReference>
<dbReference type="FunFam" id="2.40.30.10:FF:000007">
    <property type="entry name" value="Translation initiation factor IF-2"/>
    <property type="match status" value="1"/>
</dbReference>
<dbReference type="NCBIfam" id="TIGR00487">
    <property type="entry name" value="IF-2"/>
    <property type="match status" value="1"/>
</dbReference>
<dbReference type="Gene3D" id="3.30.56.50">
    <property type="entry name" value="Putative DNA-binding domain, N-terminal subdomain of bacterial translation initiation factor IF2"/>
    <property type="match status" value="1"/>
</dbReference>
<dbReference type="GO" id="GO:0005829">
    <property type="term" value="C:cytosol"/>
    <property type="evidence" value="ECO:0007669"/>
    <property type="project" value="TreeGrafter"/>
</dbReference>
<dbReference type="OrthoDB" id="9811804at2"/>
<dbReference type="GO" id="GO:0005525">
    <property type="term" value="F:GTP binding"/>
    <property type="evidence" value="ECO:0007669"/>
    <property type="project" value="UniProtKB-KW"/>
</dbReference>
<feature type="compositionally biased region" description="Basic and acidic residues" evidence="10">
    <location>
        <begin position="251"/>
        <end position="261"/>
    </location>
</feature>
<dbReference type="SUPFAM" id="SSF50447">
    <property type="entry name" value="Translation proteins"/>
    <property type="match status" value="2"/>
</dbReference>
<dbReference type="RefSeq" id="WP_123521327.1">
    <property type="nucleotide sequence ID" value="NZ_JBHLWF010000005.1"/>
</dbReference>
<dbReference type="InterPro" id="IPR015760">
    <property type="entry name" value="TIF_IF2"/>
</dbReference>
<proteinExistence type="inferred from homology"/>
<comment type="subcellular location">
    <subcellularLocation>
        <location evidence="8">Cytoplasm</location>
    </subcellularLocation>
</comment>
<evidence type="ECO:0000256" key="1">
    <source>
        <dbReference type="ARBA" id="ARBA00007733"/>
    </source>
</evidence>
<dbReference type="CDD" id="cd01887">
    <property type="entry name" value="IF2_eIF5B"/>
    <property type="match status" value="1"/>
</dbReference>
<dbReference type="NCBIfam" id="TIGR00231">
    <property type="entry name" value="small_GTP"/>
    <property type="match status" value="1"/>
</dbReference>
<feature type="binding site" evidence="8">
    <location>
        <begin position="488"/>
        <end position="491"/>
    </location>
    <ligand>
        <name>GTP</name>
        <dbReference type="ChEBI" id="CHEBI:37565"/>
    </ligand>
</feature>
<feature type="domain" description="Tr-type G" evidence="11">
    <location>
        <begin position="379"/>
        <end position="548"/>
    </location>
</feature>
<evidence type="ECO:0000313" key="13">
    <source>
        <dbReference type="Proteomes" id="UP000294599"/>
    </source>
</evidence>
<evidence type="ECO:0000256" key="2">
    <source>
        <dbReference type="ARBA" id="ARBA00020675"/>
    </source>
</evidence>
<dbReference type="InterPro" id="IPR009000">
    <property type="entry name" value="Transl_B-barrel_sf"/>
</dbReference>
<evidence type="ECO:0000256" key="6">
    <source>
        <dbReference type="ARBA" id="ARBA00022917"/>
    </source>
</evidence>
<dbReference type="EMBL" id="SMAF01000001">
    <property type="protein sequence ID" value="TCT01413.1"/>
    <property type="molecule type" value="Genomic_DNA"/>
</dbReference>
<dbReference type="Pfam" id="PF22042">
    <property type="entry name" value="EF-G_D2"/>
    <property type="match status" value="1"/>
</dbReference>
<dbReference type="PANTHER" id="PTHR43381:SF5">
    <property type="entry name" value="TR-TYPE G DOMAIN-CONTAINING PROTEIN"/>
    <property type="match status" value="1"/>
</dbReference>
<protein>
    <recommendedName>
        <fullName evidence="2 8">Translation initiation factor IF-2</fullName>
    </recommendedName>
</protein>
<comment type="similarity">
    <text evidence="1 8 9">Belongs to the TRAFAC class translation factor GTPase superfamily. Classic translation factor GTPase family. IF-2 subfamily.</text>
</comment>
<dbReference type="Pfam" id="PF11987">
    <property type="entry name" value="IF-2"/>
    <property type="match status" value="1"/>
</dbReference>
<accession>A0A4S3KTT3</accession>
<dbReference type="GO" id="GO:0003743">
    <property type="term" value="F:translation initiation factor activity"/>
    <property type="evidence" value="ECO:0007669"/>
    <property type="project" value="UniProtKB-UniRule"/>
</dbReference>
<dbReference type="FunFam" id="3.40.50.300:FF:000019">
    <property type="entry name" value="Translation initiation factor IF-2"/>
    <property type="match status" value="1"/>
</dbReference>
<dbReference type="Pfam" id="PF04760">
    <property type="entry name" value="IF2_N"/>
    <property type="match status" value="1"/>
</dbReference>
<dbReference type="InterPro" id="IPR000795">
    <property type="entry name" value="T_Tr_GTP-bd_dom"/>
</dbReference>
<evidence type="ECO:0000256" key="8">
    <source>
        <dbReference type="HAMAP-Rule" id="MF_00100"/>
    </source>
</evidence>
<keyword evidence="6 8" id="KW-0648">Protein biosynthesis</keyword>
<feature type="binding site" evidence="8">
    <location>
        <begin position="388"/>
        <end position="395"/>
    </location>
    <ligand>
        <name>GTP</name>
        <dbReference type="ChEBI" id="CHEBI:37565"/>
    </ligand>
</feature>